<dbReference type="PANTHER" id="PTHR11010">
    <property type="entry name" value="PROTEASE S28 PRO-X CARBOXYPEPTIDASE-RELATED"/>
    <property type="match status" value="1"/>
</dbReference>
<evidence type="ECO:0000256" key="6">
    <source>
        <dbReference type="SAM" id="SignalP"/>
    </source>
</evidence>
<dbReference type="Proteomes" id="UP000290289">
    <property type="component" value="Chromosome 3"/>
</dbReference>
<dbReference type="InterPro" id="IPR029058">
    <property type="entry name" value="AB_hydrolase_fold"/>
</dbReference>
<keyword evidence="2" id="KW-0645">Protease</keyword>
<evidence type="ECO:0000313" key="8">
    <source>
        <dbReference type="Proteomes" id="UP000290289"/>
    </source>
</evidence>
<dbReference type="Gene3D" id="1.20.120.980">
    <property type="entry name" value="Serine carboxypeptidase S28, SKS domain"/>
    <property type="match status" value="1"/>
</dbReference>
<accession>A0A498K8T1</accession>
<dbReference type="FunFam" id="1.20.120.980:FF:000006">
    <property type="entry name" value="Serine carboxypeptidase S28 family protein"/>
    <property type="match status" value="1"/>
</dbReference>
<evidence type="ECO:0000256" key="5">
    <source>
        <dbReference type="ARBA" id="ARBA00023180"/>
    </source>
</evidence>
<dbReference type="SUPFAM" id="SSF53474">
    <property type="entry name" value="alpha/beta-Hydrolases"/>
    <property type="match status" value="1"/>
</dbReference>
<dbReference type="EMBL" id="RDQH01000329">
    <property type="protein sequence ID" value="RXI04689.1"/>
    <property type="molecule type" value="Genomic_DNA"/>
</dbReference>
<keyword evidence="4" id="KW-0378">Hydrolase</keyword>
<feature type="signal peptide" evidence="6">
    <location>
        <begin position="1"/>
        <end position="25"/>
    </location>
</feature>
<protein>
    <recommendedName>
        <fullName evidence="9">Lysosomal Pro-X carboxypeptidase</fullName>
    </recommendedName>
</protein>
<comment type="caution">
    <text evidence="7">The sequence shown here is derived from an EMBL/GenBank/DDBJ whole genome shotgun (WGS) entry which is preliminary data.</text>
</comment>
<dbReference type="Pfam" id="PF05577">
    <property type="entry name" value="Peptidase_S28"/>
    <property type="match status" value="1"/>
</dbReference>
<dbReference type="GO" id="GO:0070008">
    <property type="term" value="F:serine-type exopeptidase activity"/>
    <property type="evidence" value="ECO:0007669"/>
    <property type="project" value="InterPro"/>
</dbReference>
<sequence>MNSFISLLLFLLPIISLFITTSVSGSPLKIPRLSPTGGTFVHGNYFANDQPKALSALDQNDFETFYYTQTLDHFNFRPDSFTTFQQRYLINSKYWGGSNVSAPILAYLGAEESIDTDLASISFLSENANQFQALQIFIEHRYYGKSIPFGSRAEAFKNSSTIGYFNSAQAIADYAEILIHVKKQLHAEDSPVIVIGGSYGGMLASWFRLKYPHVAVGALASSAPILYFDNIIPPEKGYYSIVTKDFQEASETCYQTIKKSWSEIDEIASKHGGLSILSKKFHTCSLLNNSSELKNYLQSVYAQAAQYDRPPRYPVTVVCGGIDGASSGNDTLSKIFAGLVAYRGNRSCYVNQPGNLSETDIGWRWQTCSDMVIPISISNDTMFQPDLYDLEVHIKSCKAKYGVPPRPRWATTYFGGHDIKLALHRFASNIIFSNGLRDPYSSGGVLEDISRTVVAVHTKNGSHCLDILRANHTTDPGWLVEQRKTEVHIIKGWLVKVKHIEIDYHVVRKRVTRGDLNVQHVSFAEQFVDIPAKDLSAPLFNQRCANLMLGSSKHEIEGISISRNALLAIVFLNDNGGKSIPFGSREETFKNARTLGYFTSAQAIADYGAIFMHVKKQLRAEDSAVIVVGGSYGGSDGLSLQILPC</sequence>
<dbReference type="InterPro" id="IPR008758">
    <property type="entry name" value="Peptidase_S28"/>
</dbReference>
<evidence type="ECO:0000256" key="4">
    <source>
        <dbReference type="ARBA" id="ARBA00022801"/>
    </source>
</evidence>
<gene>
    <name evidence="7" type="ORF">DVH24_038963</name>
</gene>
<evidence type="ECO:0000313" key="7">
    <source>
        <dbReference type="EMBL" id="RXI04689.1"/>
    </source>
</evidence>
<keyword evidence="8" id="KW-1185">Reference proteome</keyword>
<organism evidence="7 8">
    <name type="scientific">Malus domestica</name>
    <name type="common">Apple</name>
    <name type="synonym">Pyrus malus</name>
    <dbReference type="NCBI Taxonomy" id="3750"/>
    <lineage>
        <taxon>Eukaryota</taxon>
        <taxon>Viridiplantae</taxon>
        <taxon>Streptophyta</taxon>
        <taxon>Embryophyta</taxon>
        <taxon>Tracheophyta</taxon>
        <taxon>Spermatophyta</taxon>
        <taxon>Magnoliopsida</taxon>
        <taxon>eudicotyledons</taxon>
        <taxon>Gunneridae</taxon>
        <taxon>Pentapetalae</taxon>
        <taxon>rosids</taxon>
        <taxon>fabids</taxon>
        <taxon>Rosales</taxon>
        <taxon>Rosaceae</taxon>
        <taxon>Amygdaloideae</taxon>
        <taxon>Maleae</taxon>
        <taxon>Malus</taxon>
    </lineage>
</organism>
<dbReference type="PANTHER" id="PTHR11010:SF96">
    <property type="entry name" value="LYSOSOMAL PRO-X CARBOXYPEPTIDASE-LIKE ISOFORM X1"/>
    <property type="match status" value="1"/>
</dbReference>
<evidence type="ECO:0000256" key="3">
    <source>
        <dbReference type="ARBA" id="ARBA00022729"/>
    </source>
</evidence>
<dbReference type="AlphaFoldDB" id="A0A498K8T1"/>
<proteinExistence type="inferred from homology"/>
<keyword evidence="3 6" id="KW-0732">Signal</keyword>
<dbReference type="GO" id="GO:0006508">
    <property type="term" value="P:proteolysis"/>
    <property type="evidence" value="ECO:0007669"/>
    <property type="project" value="UniProtKB-KW"/>
</dbReference>
<reference evidence="7 8" key="1">
    <citation type="submission" date="2018-10" db="EMBL/GenBank/DDBJ databases">
        <title>A high-quality apple genome assembly.</title>
        <authorList>
            <person name="Hu J."/>
        </authorList>
    </citation>
    <scope>NUCLEOTIDE SEQUENCE [LARGE SCALE GENOMIC DNA]</scope>
    <source>
        <strain evidence="8">cv. HFTH1</strain>
        <tissue evidence="7">Young leaf</tissue>
    </source>
</reference>
<dbReference type="GO" id="GO:0008239">
    <property type="term" value="F:dipeptidyl-peptidase activity"/>
    <property type="evidence" value="ECO:0007669"/>
    <property type="project" value="TreeGrafter"/>
</dbReference>
<comment type="similarity">
    <text evidence="1">Belongs to the peptidase S28 family.</text>
</comment>
<keyword evidence="5" id="KW-0325">Glycoprotein</keyword>
<feature type="chain" id="PRO_5019741710" description="Lysosomal Pro-X carboxypeptidase" evidence="6">
    <location>
        <begin position="26"/>
        <end position="645"/>
    </location>
</feature>
<evidence type="ECO:0008006" key="9">
    <source>
        <dbReference type="Google" id="ProtNLM"/>
    </source>
</evidence>
<evidence type="ECO:0000256" key="1">
    <source>
        <dbReference type="ARBA" id="ARBA00011079"/>
    </source>
</evidence>
<evidence type="ECO:0000256" key="2">
    <source>
        <dbReference type="ARBA" id="ARBA00022670"/>
    </source>
</evidence>
<dbReference type="InterPro" id="IPR042269">
    <property type="entry name" value="Ser_carbopepase_S28_SKS"/>
</dbReference>
<name>A0A498K8T1_MALDO</name>
<dbReference type="Gene3D" id="3.40.50.1820">
    <property type="entry name" value="alpha/beta hydrolase"/>
    <property type="match status" value="2"/>
</dbReference>